<feature type="transmembrane region" description="Helical" evidence="2">
    <location>
        <begin position="68"/>
        <end position="87"/>
    </location>
</feature>
<keyword evidence="2" id="KW-0472">Membrane</keyword>
<reference evidence="4 5" key="1">
    <citation type="journal article" date="2018" name="Evol. Lett.">
        <title>Horizontal gene cluster transfer increased hallucinogenic mushroom diversity.</title>
        <authorList>
            <person name="Reynolds H.T."/>
            <person name="Vijayakumar V."/>
            <person name="Gluck-Thaler E."/>
            <person name="Korotkin H.B."/>
            <person name="Matheny P.B."/>
            <person name="Slot J.C."/>
        </authorList>
    </citation>
    <scope>NUCLEOTIDE SEQUENCE [LARGE SCALE GENOMIC DNA]</scope>
    <source>
        <strain evidence="4 5">2631</strain>
    </source>
</reference>
<evidence type="ECO:0000256" key="2">
    <source>
        <dbReference type="SAM" id="Phobius"/>
    </source>
</evidence>
<dbReference type="Pfam" id="PF20153">
    <property type="entry name" value="DUF6535"/>
    <property type="match status" value="1"/>
</dbReference>
<dbReference type="STRING" id="93625.A0A409XKL9"/>
<feature type="domain" description="DUF6535" evidence="3">
    <location>
        <begin position="46"/>
        <end position="220"/>
    </location>
</feature>
<dbReference type="Proteomes" id="UP000283269">
    <property type="component" value="Unassembled WGS sequence"/>
</dbReference>
<name>A0A409XKL9_PSICY</name>
<keyword evidence="2" id="KW-0812">Transmembrane</keyword>
<feature type="transmembrane region" description="Helical" evidence="2">
    <location>
        <begin position="140"/>
        <end position="163"/>
    </location>
</feature>
<feature type="region of interest" description="Disordered" evidence="1">
    <location>
        <begin position="904"/>
        <end position="929"/>
    </location>
</feature>
<feature type="compositionally biased region" description="Basic and acidic residues" evidence="1">
    <location>
        <begin position="12"/>
        <end position="22"/>
    </location>
</feature>
<comment type="caution">
    <text evidence="4">The sequence shown here is derived from an EMBL/GenBank/DDBJ whole genome shotgun (WGS) entry which is preliminary data.</text>
</comment>
<evidence type="ECO:0000256" key="1">
    <source>
        <dbReference type="SAM" id="MobiDB-lite"/>
    </source>
</evidence>
<gene>
    <name evidence="4" type="ORF">CVT25_006214</name>
</gene>
<dbReference type="AlphaFoldDB" id="A0A409XKL9"/>
<dbReference type="InParanoid" id="A0A409XKL9"/>
<evidence type="ECO:0000313" key="4">
    <source>
        <dbReference type="EMBL" id="PPQ91271.1"/>
    </source>
</evidence>
<accession>A0A409XKL9</accession>
<dbReference type="InterPro" id="IPR045338">
    <property type="entry name" value="DUF6535"/>
</dbReference>
<feature type="transmembrane region" description="Helical" evidence="2">
    <location>
        <begin position="228"/>
        <end position="261"/>
    </location>
</feature>
<evidence type="ECO:0000313" key="5">
    <source>
        <dbReference type="Proteomes" id="UP000283269"/>
    </source>
</evidence>
<feature type="region of interest" description="Disordered" evidence="1">
    <location>
        <begin position="1"/>
        <end position="22"/>
    </location>
</feature>
<feature type="transmembrane region" description="Helical" evidence="2">
    <location>
        <begin position="193"/>
        <end position="216"/>
    </location>
</feature>
<evidence type="ECO:0000259" key="3">
    <source>
        <dbReference type="Pfam" id="PF20153"/>
    </source>
</evidence>
<sequence length="929" mass="106160">MPHPEPSTAQQTKDHLEPLLEGDMPKEWELSDDFEEAPKKPEGDPWKVILDPLLEKENIRCNAWKDEVQNLLIFAGLFSAVITAFVIESYRTLQRDPNVDMVILLSHIASRLDNPVNVTGSPFSLPTSFSPASSAVRVNVFWFLSLILSLTTVLVGIISLQWLREHQSYPGRSARDTLAIYRMRAEGLERWHVWKIFTALPLLLQTALVLFFAGIIDFLHALGNMTVVIPITVAIGIVLLFLLATTFLPAYQNFALHLWFLIFRRPQRPPSQCPYKSPQSGTFHAAFFSTLRLSGIAISYIFSTSFFDRIGQAITTFSKSQTADTQILHYMSGTWSRESWIDYDLAWLSVRDACQGLYFISRDGQSHHSKAQDCVHHHDPRSPPVFPLFDVTQMLRKAIGDINVTYTDDFLSAVYYCFNDLSRSFVRRDRSLRENTEDKLHQGFSLVLQRNHYFHSLLCDVNDADPYFCPPRPHSFIDFGQVDYLATFDFNIDILHHQNLFMFLDHLTKDYSRGLMNHRAEIMIRLGKALYQRHTLLLPEIGFSESPSQLPTYLKGEIGFFDYLSYAQQGHKGADFKMFFQQYSFMLIEFFEHAAKPHGQSVYPVCLHGHQNTTKFLETASVHSFIAIAPYVHEIDTKEYKKRMKAFVFVLRSISSTLDRALQSNRLRESLYLFYTSAIYIRCLYCLMLSQDSQEQGYTSLLASIRDLLVILRSYKSQTIDIGEIEPHLEEQFMGKDTFYYKTSSSEQSSRFSPEWWSFLDGHTSHCRVPLSTKLQVAMAGRLHRPKFKLGKLINTFAETPTGLGVQANNPISVLRALVTSSADNLRARLQLPPRINDRTSGLARAVNRPNQTHQNESIIESASSPVQSVHSIEKSAIKLPNAELKVASQNADIPHEDYFPALSQHQKSNDSDISLVKPEMNPRAHDLV</sequence>
<dbReference type="OrthoDB" id="3221808at2759"/>
<organism evidence="4 5">
    <name type="scientific">Psilocybe cyanescens</name>
    <dbReference type="NCBI Taxonomy" id="93625"/>
    <lineage>
        <taxon>Eukaryota</taxon>
        <taxon>Fungi</taxon>
        <taxon>Dikarya</taxon>
        <taxon>Basidiomycota</taxon>
        <taxon>Agaricomycotina</taxon>
        <taxon>Agaricomycetes</taxon>
        <taxon>Agaricomycetidae</taxon>
        <taxon>Agaricales</taxon>
        <taxon>Agaricineae</taxon>
        <taxon>Strophariaceae</taxon>
        <taxon>Psilocybe</taxon>
    </lineage>
</organism>
<keyword evidence="5" id="KW-1185">Reference proteome</keyword>
<dbReference type="EMBL" id="NHYD01001402">
    <property type="protein sequence ID" value="PPQ91271.1"/>
    <property type="molecule type" value="Genomic_DNA"/>
</dbReference>
<protein>
    <recommendedName>
        <fullName evidence="3">DUF6535 domain-containing protein</fullName>
    </recommendedName>
</protein>
<keyword evidence="2" id="KW-1133">Transmembrane helix</keyword>
<proteinExistence type="predicted"/>